<gene>
    <name evidence="7" type="ORF">BKG82_26190</name>
</gene>
<organism evidence="7 8">
    <name type="scientific">Mycobacteroides chelonae</name>
    <name type="common">Mycobacterium chelonae</name>
    <dbReference type="NCBI Taxonomy" id="1774"/>
    <lineage>
        <taxon>Bacteria</taxon>
        <taxon>Bacillati</taxon>
        <taxon>Actinomycetota</taxon>
        <taxon>Actinomycetes</taxon>
        <taxon>Mycobacteriales</taxon>
        <taxon>Mycobacteriaceae</taxon>
        <taxon>Mycobacteroides</taxon>
    </lineage>
</organism>
<evidence type="ECO:0000256" key="5">
    <source>
        <dbReference type="SAM" id="MobiDB-lite"/>
    </source>
</evidence>
<evidence type="ECO:0000256" key="3">
    <source>
        <dbReference type="ARBA" id="ARBA00022801"/>
    </source>
</evidence>
<reference evidence="7 8" key="1">
    <citation type="submission" date="2016-10" db="EMBL/GenBank/DDBJ databases">
        <title>Evaluation of Human, Veterinary and Environmental Mycobacterium chelonae Isolates by Core Genome Phylogenomic Analysis, Targeted Gene Comparison, and Anti-microbial Susceptibility Patterns: A Tale of Mistaken Identities.</title>
        <authorList>
            <person name="Fogelson S.B."/>
            <person name="Camus A.C."/>
            <person name="Lorenz W."/>
            <person name="Vasireddy R."/>
            <person name="Vasireddy S."/>
            <person name="Smith T."/>
            <person name="Brown-Elliott B.A."/>
            <person name="Wallace R.J.Jr."/>
            <person name="Hasan N.A."/>
            <person name="Reischl U."/>
            <person name="Sanchez S."/>
        </authorList>
    </citation>
    <scope>NUCLEOTIDE SEQUENCE [LARGE SCALE GENOMIC DNA]</scope>
    <source>
        <strain evidence="7 8">15515</strain>
    </source>
</reference>
<dbReference type="InterPro" id="IPR000064">
    <property type="entry name" value="NLP_P60_dom"/>
</dbReference>
<dbReference type="InterPro" id="IPR038765">
    <property type="entry name" value="Papain-like_cys_pep_sf"/>
</dbReference>
<evidence type="ECO:0000256" key="1">
    <source>
        <dbReference type="ARBA" id="ARBA00007074"/>
    </source>
</evidence>
<dbReference type="SUPFAM" id="SSF54001">
    <property type="entry name" value="Cysteine proteinases"/>
    <property type="match status" value="1"/>
</dbReference>
<dbReference type="GO" id="GO:0008234">
    <property type="term" value="F:cysteine-type peptidase activity"/>
    <property type="evidence" value="ECO:0007669"/>
    <property type="project" value="UniProtKB-KW"/>
</dbReference>
<dbReference type="GO" id="GO:0006508">
    <property type="term" value="P:proteolysis"/>
    <property type="evidence" value="ECO:0007669"/>
    <property type="project" value="UniProtKB-KW"/>
</dbReference>
<dbReference type="PROSITE" id="PS51935">
    <property type="entry name" value="NLPC_P60"/>
    <property type="match status" value="1"/>
</dbReference>
<feature type="region of interest" description="Disordered" evidence="5">
    <location>
        <begin position="23"/>
        <end position="42"/>
    </location>
</feature>
<accession>A0A1S1LFQ6</accession>
<evidence type="ECO:0000313" key="8">
    <source>
        <dbReference type="Proteomes" id="UP000180043"/>
    </source>
</evidence>
<name>A0A1S1LFQ6_MYCCH</name>
<dbReference type="Pfam" id="PF00877">
    <property type="entry name" value="NLPC_P60"/>
    <property type="match status" value="1"/>
</dbReference>
<dbReference type="EMBL" id="MLIQ01000042">
    <property type="protein sequence ID" value="OHU47150.1"/>
    <property type="molecule type" value="Genomic_DNA"/>
</dbReference>
<protein>
    <recommendedName>
        <fullName evidence="6">NlpC/P60 domain-containing protein</fullName>
    </recommendedName>
</protein>
<sequence>MAPIEVELRRVADELIARRTPHAWGGGTLQGPSRGFSDSGGPADAAGDYQKIGFDAGSLARYLIHAVFGIEIPRNTFAQFQFGTEVAEPKPGDLVYPQGHDGCATVYLGGGIVLAAGISGQLIRTERLQISSRTRFIRVVSEQSQRAVTDSGWTVRARMRPADIRQALSDLLDEWGRYRLDTEAWYITKPLLHDVTGTVPTTVAYEKAMQNLIAAVDDLRDDASQDEIDAAATLADTAWSAWHEANEYAAQVGLGDRTPTERAALQRLGKLVERLTRCSSTDPELALIKREIQSCLDRVNTVSVSWVDITELPAIEAAGLIPQLTA</sequence>
<keyword evidence="3" id="KW-0378">Hydrolase</keyword>
<keyword evidence="2" id="KW-0645">Protease</keyword>
<dbReference type="Gene3D" id="3.90.1720.10">
    <property type="entry name" value="endopeptidase domain like (from Nostoc punctiforme)"/>
    <property type="match status" value="1"/>
</dbReference>
<feature type="domain" description="NlpC/P60" evidence="6">
    <location>
        <begin position="1"/>
        <end position="148"/>
    </location>
</feature>
<comment type="similarity">
    <text evidence="1">Belongs to the peptidase C40 family.</text>
</comment>
<evidence type="ECO:0000259" key="6">
    <source>
        <dbReference type="PROSITE" id="PS51935"/>
    </source>
</evidence>
<comment type="caution">
    <text evidence="7">The sequence shown here is derived from an EMBL/GenBank/DDBJ whole genome shotgun (WGS) entry which is preliminary data.</text>
</comment>
<evidence type="ECO:0000256" key="4">
    <source>
        <dbReference type="ARBA" id="ARBA00022807"/>
    </source>
</evidence>
<evidence type="ECO:0000256" key="2">
    <source>
        <dbReference type="ARBA" id="ARBA00022670"/>
    </source>
</evidence>
<dbReference type="Proteomes" id="UP000180043">
    <property type="component" value="Unassembled WGS sequence"/>
</dbReference>
<proteinExistence type="inferred from homology"/>
<dbReference type="AlphaFoldDB" id="A0A1S1LFQ6"/>
<evidence type="ECO:0000313" key="7">
    <source>
        <dbReference type="EMBL" id="OHU47150.1"/>
    </source>
</evidence>
<keyword evidence="4" id="KW-0788">Thiol protease</keyword>